<proteinExistence type="predicted"/>
<organism evidence="2 3">
    <name type="scientific">Natronococcus occultus SP4</name>
    <dbReference type="NCBI Taxonomy" id="694430"/>
    <lineage>
        <taxon>Archaea</taxon>
        <taxon>Methanobacteriati</taxon>
        <taxon>Methanobacteriota</taxon>
        <taxon>Stenosarchaea group</taxon>
        <taxon>Halobacteria</taxon>
        <taxon>Halobacteriales</taxon>
        <taxon>Natrialbaceae</taxon>
        <taxon>Natronococcus</taxon>
    </lineage>
</organism>
<dbReference type="eggNOG" id="arCOG08989">
    <property type="taxonomic scope" value="Archaea"/>
</dbReference>
<dbReference type="AlphaFoldDB" id="L0JU20"/>
<gene>
    <name evidence="2" type="ORF">Natoc_0647</name>
</gene>
<dbReference type="Pfam" id="PF18545">
    <property type="entry name" value="HalOD1"/>
    <property type="match status" value="1"/>
</dbReference>
<dbReference type="Proteomes" id="UP000010878">
    <property type="component" value="Chromosome"/>
</dbReference>
<dbReference type="RefSeq" id="WP_015319961.1">
    <property type="nucleotide sequence ID" value="NC_019974.1"/>
</dbReference>
<dbReference type="InterPro" id="IPR040624">
    <property type="entry name" value="HalOD1"/>
</dbReference>
<evidence type="ECO:0000259" key="1">
    <source>
        <dbReference type="Pfam" id="PF18545"/>
    </source>
</evidence>
<dbReference type="OrthoDB" id="193772at2157"/>
<dbReference type="KEGG" id="nou:Natoc_0647"/>
<sequence>MSVSPPSDRLTPIDDAAGRTVYYDADRDTYHVWWTDDGPQSASTALVLAVGAVLETDPAELEALSRRVDPDALDALFSHWARHGLESGRVSFQFARCSVTGYASGEFRIELPDSD</sequence>
<protein>
    <recommendedName>
        <fullName evidence="1">Halobacterial output domain-containing protein</fullName>
    </recommendedName>
</protein>
<name>L0JU20_9EURY</name>
<evidence type="ECO:0000313" key="2">
    <source>
        <dbReference type="EMBL" id="AGB36507.1"/>
    </source>
</evidence>
<dbReference type="GeneID" id="14405675"/>
<dbReference type="EMBL" id="CP003929">
    <property type="protein sequence ID" value="AGB36507.1"/>
    <property type="molecule type" value="Genomic_DNA"/>
</dbReference>
<accession>L0JU20</accession>
<feature type="domain" description="Halobacterial output" evidence="1">
    <location>
        <begin position="40"/>
        <end position="110"/>
    </location>
</feature>
<reference evidence="2 3" key="1">
    <citation type="submission" date="2012-11" db="EMBL/GenBank/DDBJ databases">
        <title>FINISHED of Natronococcus occultus SP4, DSM 3396.</title>
        <authorList>
            <consortium name="DOE Joint Genome Institute"/>
            <person name="Eisen J."/>
            <person name="Huntemann M."/>
            <person name="Wei C.-L."/>
            <person name="Han J."/>
            <person name="Detter J.C."/>
            <person name="Han C."/>
            <person name="Tapia R."/>
            <person name="Chen A."/>
            <person name="Kyrpides N."/>
            <person name="Mavromatis K."/>
            <person name="Markowitz V."/>
            <person name="Szeto E."/>
            <person name="Ivanova N."/>
            <person name="Mikhailova N."/>
            <person name="Ovchinnikova G."/>
            <person name="Pagani I."/>
            <person name="Pati A."/>
            <person name="Goodwin L."/>
            <person name="Nordberg H.P."/>
            <person name="Cantor M.N."/>
            <person name="Hua S.X."/>
            <person name="Woyke T."/>
            <person name="Eisen J."/>
            <person name="Klenk H.-P."/>
            <person name="Klenk H.-P."/>
        </authorList>
    </citation>
    <scope>NUCLEOTIDE SEQUENCE [LARGE SCALE GENOMIC DNA]</scope>
    <source>
        <strain evidence="2 3">SP4</strain>
    </source>
</reference>
<evidence type="ECO:0000313" key="3">
    <source>
        <dbReference type="Proteomes" id="UP000010878"/>
    </source>
</evidence>
<dbReference type="HOGENOM" id="CLU_159738_4_0_2"/>
<keyword evidence="3" id="KW-1185">Reference proteome</keyword>